<dbReference type="SMART" id="SM00317">
    <property type="entry name" value="SET"/>
    <property type="match status" value="1"/>
</dbReference>
<dbReference type="PROSITE" id="PS50280">
    <property type="entry name" value="SET"/>
    <property type="match status" value="1"/>
</dbReference>
<reference evidence="2" key="1">
    <citation type="journal article" date="2020" name="Nature">
        <title>Giant virus diversity and host interactions through global metagenomics.</title>
        <authorList>
            <person name="Schulz F."/>
            <person name="Roux S."/>
            <person name="Paez-Espino D."/>
            <person name="Jungbluth S."/>
            <person name="Walsh D.A."/>
            <person name="Denef V.J."/>
            <person name="McMahon K.D."/>
            <person name="Konstantinidis K.T."/>
            <person name="Eloe-Fadrosh E.A."/>
            <person name="Kyrpides N.C."/>
            <person name="Woyke T."/>
        </authorList>
    </citation>
    <scope>NUCLEOTIDE SEQUENCE</scope>
    <source>
        <strain evidence="2">GVMAG-M-3300010354-11</strain>
    </source>
</reference>
<protein>
    <recommendedName>
        <fullName evidence="1">SET domain-containing protein</fullName>
    </recommendedName>
</protein>
<evidence type="ECO:0000259" key="1">
    <source>
        <dbReference type="PROSITE" id="PS50280"/>
    </source>
</evidence>
<dbReference type="Gene3D" id="2.170.270.10">
    <property type="entry name" value="SET domain"/>
    <property type="match status" value="1"/>
</dbReference>
<dbReference type="CDD" id="cd08161">
    <property type="entry name" value="SET"/>
    <property type="match status" value="1"/>
</dbReference>
<dbReference type="EMBL" id="MN739140">
    <property type="protein sequence ID" value="QHS90544.1"/>
    <property type="molecule type" value="Genomic_DNA"/>
</dbReference>
<dbReference type="Pfam" id="PF00856">
    <property type="entry name" value="SET"/>
    <property type="match status" value="1"/>
</dbReference>
<dbReference type="AlphaFoldDB" id="A0A6C0BFL9"/>
<proteinExistence type="predicted"/>
<dbReference type="InterPro" id="IPR046341">
    <property type="entry name" value="SET_dom_sf"/>
</dbReference>
<evidence type="ECO:0000313" key="2">
    <source>
        <dbReference type="EMBL" id="QHS90544.1"/>
    </source>
</evidence>
<organism evidence="2">
    <name type="scientific">viral metagenome</name>
    <dbReference type="NCBI Taxonomy" id="1070528"/>
    <lineage>
        <taxon>unclassified sequences</taxon>
        <taxon>metagenomes</taxon>
        <taxon>organismal metagenomes</taxon>
    </lineage>
</organism>
<feature type="domain" description="SET" evidence="1">
    <location>
        <begin position="8"/>
        <end position="94"/>
    </location>
</feature>
<dbReference type="InterPro" id="IPR001214">
    <property type="entry name" value="SET_dom"/>
</dbReference>
<sequence length="108" mass="12593">MSSQHEIVKYEVQESGIHGKGVFAVANISKDEVIGVPLEVKYVVYIHITEDLGKWINHSWNANTKLFKIDGQNKWELKALDNIKKGTELTMDYRDTPWFIKKPTIWYK</sequence>
<dbReference type="SUPFAM" id="SSF82199">
    <property type="entry name" value="SET domain"/>
    <property type="match status" value="1"/>
</dbReference>
<accession>A0A6C0BFL9</accession>
<name>A0A6C0BFL9_9ZZZZ</name>